<keyword evidence="1" id="KW-0809">Transit peptide</keyword>
<dbReference type="Gene3D" id="3.40.50.1000">
    <property type="entry name" value="HAD superfamily/HAD-like"/>
    <property type="match status" value="1"/>
</dbReference>
<reference evidence="3" key="1">
    <citation type="journal article" date="2022" name="Proc. Natl. Acad. Sci. U.S.A.">
        <title>Life cycle and functional genomics of the unicellular red alga Galdieria for elucidating algal and plant evolution and industrial use.</title>
        <authorList>
            <person name="Hirooka S."/>
            <person name="Itabashi T."/>
            <person name="Ichinose T.M."/>
            <person name="Onuma R."/>
            <person name="Fujiwara T."/>
            <person name="Yamashita S."/>
            <person name="Jong L.W."/>
            <person name="Tomita R."/>
            <person name="Iwane A.H."/>
            <person name="Miyagishima S.Y."/>
        </authorList>
    </citation>
    <scope>NUCLEOTIDE SEQUENCE</scope>
    <source>
        <strain evidence="3">NBRC 102759</strain>
    </source>
</reference>
<dbReference type="InterPro" id="IPR036412">
    <property type="entry name" value="HAD-like_sf"/>
</dbReference>
<organism evidence="3 4">
    <name type="scientific">Galdieria partita</name>
    <dbReference type="NCBI Taxonomy" id="83374"/>
    <lineage>
        <taxon>Eukaryota</taxon>
        <taxon>Rhodophyta</taxon>
        <taxon>Bangiophyceae</taxon>
        <taxon>Galdieriales</taxon>
        <taxon>Galdieriaceae</taxon>
        <taxon>Galdieria</taxon>
    </lineage>
</organism>
<sequence length="262" mass="31020">MDAVEQDFFGVLDDFESLSVVERGTEQIEDYSLESPIEAILELLASDFVLCKVSSGFYPEEFPRTSELLFVFDLNGTLIREERRYGGWRKSYNRKLYLRDYCRELLDTLFRYFRVAVWSSAISRNTQFRTRLTFGAYYEKLLFVWNRSHCTKKYCSENPYATEKDLQKIWENIPGTGAQNTVIIDDEEYKVESYPRNCIVVVSASKNNSLDAEKDPTLLRLLWYIEYLHLGMLHVDDVRVIMDVLPFRRFLQLIEYFSPRML</sequence>
<dbReference type="GO" id="GO:0005744">
    <property type="term" value="C:TIM23 mitochondrial import inner membrane translocase complex"/>
    <property type="evidence" value="ECO:0007669"/>
    <property type="project" value="UniProtKB-UniRule"/>
</dbReference>
<gene>
    <name evidence="3" type="ORF">GpartN1_g7754.t1</name>
</gene>
<accession>A0A9C7Q3S0</accession>
<dbReference type="EMBL" id="BQMJ01000078">
    <property type="protein sequence ID" value="GJQ15963.1"/>
    <property type="molecule type" value="Genomic_DNA"/>
</dbReference>
<dbReference type="SUPFAM" id="SSF56784">
    <property type="entry name" value="HAD-like"/>
    <property type="match status" value="1"/>
</dbReference>
<comment type="caution">
    <text evidence="3">The sequence shown here is derived from an EMBL/GenBank/DDBJ whole genome shotgun (WGS) entry which is preliminary data.</text>
</comment>
<evidence type="ECO:0000259" key="2">
    <source>
        <dbReference type="PROSITE" id="PS50969"/>
    </source>
</evidence>
<keyword evidence="1" id="KW-0813">Transport</keyword>
<dbReference type="InterPro" id="IPR023214">
    <property type="entry name" value="HAD_sf"/>
</dbReference>
<keyword evidence="1" id="KW-0496">Mitochondrion</keyword>
<proteinExistence type="inferred from homology"/>
<comment type="subunit">
    <text evidence="1">Component of the TIM23 complex.</text>
</comment>
<keyword evidence="4" id="KW-1185">Reference proteome</keyword>
<dbReference type="PANTHER" id="PTHR12210">
    <property type="entry name" value="DULLARD PROTEIN PHOSPHATASE"/>
    <property type="match status" value="1"/>
</dbReference>
<reference evidence="3" key="2">
    <citation type="submission" date="2022-01" db="EMBL/GenBank/DDBJ databases">
        <authorList>
            <person name="Hirooka S."/>
            <person name="Miyagishima S.Y."/>
        </authorList>
    </citation>
    <scope>NUCLEOTIDE SEQUENCE</scope>
    <source>
        <strain evidence="3">NBRC 102759</strain>
    </source>
</reference>
<dbReference type="PROSITE" id="PS50969">
    <property type="entry name" value="FCP1"/>
    <property type="match status" value="1"/>
</dbReference>
<keyword evidence="1" id="KW-0653">Protein transport</keyword>
<dbReference type="GO" id="GO:0015031">
    <property type="term" value="P:protein transport"/>
    <property type="evidence" value="ECO:0007669"/>
    <property type="project" value="UniProtKB-KW"/>
</dbReference>
<comment type="function">
    <text evidence="1">Essential component of the TIM23 complex, a complex that mediates the translocation of transit peptide-containing proteins across the mitochondrial inner membrane.</text>
</comment>
<protein>
    <recommendedName>
        <fullName evidence="1">Mitochondrial import inner membrane translocase subunit TIM50</fullName>
    </recommendedName>
</protein>
<dbReference type="InterPro" id="IPR050365">
    <property type="entry name" value="TIM50"/>
</dbReference>
<feature type="domain" description="FCP1 homology" evidence="2">
    <location>
        <begin position="63"/>
        <end position="228"/>
    </location>
</feature>
<dbReference type="InterPro" id="IPR004274">
    <property type="entry name" value="FCP1_dom"/>
</dbReference>
<dbReference type="Pfam" id="PF03031">
    <property type="entry name" value="NIF"/>
    <property type="match status" value="1"/>
</dbReference>
<evidence type="ECO:0000256" key="1">
    <source>
        <dbReference type="RuleBase" id="RU365079"/>
    </source>
</evidence>
<evidence type="ECO:0000313" key="4">
    <source>
        <dbReference type="Proteomes" id="UP001061958"/>
    </source>
</evidence>
<comment type="subcellular location">
    <subcellularLocation>
        <location evidence="1">Mitochondrion inner membrane</location>
        <topology evidence="1">Single-pass membrane protein</topology>
    </subcellularLocation>
</comment>
<dbReference type="Proteomes" id="UP001061958">
    <property type="component" value="Unassembled WGS sequence"/>
</dbReference>
<name>A0A9C7Q3S0_9RHOD</name>
<keyword evidence="1" id="KW-0811">Translocation</keyword>
<dbReference type="AlphaFoldDB" id="A0A9C7Q3S0"/>
<comment type="similarity">
    <text evidence="1">Belongs to the TIM50 family.</text>
</comment>
<dbReference type="OrthoDB" id="1711508at2759"/>
<evidence type="ECO:0000313" key="3">
    <source>
        <dbReference type="EMBL" id="GJQ15963.1"/>
    </source>
</evidence>